<reference evidence="2 3" key="1">
    <citation type="journal article" date="2021" name="Sci. Rep.">
        <title>The distribution of antibiotic resistance genes in chicken gut microbiota commensals.</title>
        <authorList>
            <person name="Juricova H."/>
            <person name="Matiasovicova J."/>
            <person name="Kubasova T."/>
            <person name="Cejkova D."/>
            <person name="Rychlik I."/>
        </authorList>
    </citation>
    <scope>NUCLEOTIDE SEQUENCE [LARGE SCALE GENOMIC DNA]</scope>
    <source>
        <strain evidence="2 3">An431b</strain>
    </source>
</reference>
<dbReference type="InterPro" id="IPR024529">
    <property type="entry name" value="ECF_trnsprt_substrate-spec"/>
</dbReference>
<keyword evidence="3" id="KW-1185">Reference proteome</keyword>
<evidence type="ECO:0000313" key="3">
    <source>
        <dbReference type="Proteomes" id="UP000729290"/>
    </source>
</evidence>
<feature type="transmembrane region" description="Helical" evidence="1">
    <location>
        <begin position="156"/>
        <end position="183"/>
    </location>
</feature>
<accession>A0ABS2GA53</accession>
<dbReference type="EMBL" id="JACSNV010000009">
    <property type="protein sequence ID" value="MBM6878047.1"/>
    <property type="molecule type" value="Genomic_DNA"/>
</dbReference>
<feature type="transmembrane region" description="Helical" evidence="1">
    <location>
        <begin position="50"/>
        <end position="74"/>
    </location>
</feature>
<keyword evidence="1" id="KW-0812">Transmembrane</keyword>
<gene>
    <name evidence="2" type="ORF">H9X83_07720</name>
</gene>
<feature type="transmembrane region" description="Helical" evidence="1">
    <location>
        <begin position="114"/>
        <end position="136"/>
    </location>
</feature>
<keyword evidence="1" id="KW-0472">Membrane</keyword>
<dbReference type="Proteomes" id="UP000729290">
    <property type="component" value="Unassembled WGS sequence"/>
</dbReference>
<evidence type="ECO:0000256" key="1">
    <source>
        <dbReference type="SAM" id="Phobius"/>
    </source>
</evidence>
<name>A0ABS2GA53_9FIRM</name>
<comment type="caution">
    <text evidence="2">The sequence shown here is derived from an EMBL/GenBank/DDBJ whole genome shotgun (WGS) entry which is preliminary data.</text>
</comment>
<dbReference type="Gene3D" id="1.10.1760.20">
    <property type="match status" value="1"/>
</dbReference>
<evidence type="ECO:0000313" key="2">
    <source>
        <dbReference type="EMBL" id="MBM6878047.1"/>
    </source>
</evidence>
<sequence>MTTIGLMIAVLLVMSFTPLGYFHTLGLDISLMMIPVGIGAMIIGPKAGLLLGFVFGATSFYQALTGASAFSAMMMNINPFYTFLVCIPTRMLMGWLTGMIFLGVKKIDRTNTVCYFIGGFFAAFLNTVFFMGMLLLCFWNTDFIQEINATLGNLNPLLFVAAFVGVNGLLEMPSSCIVGGFISKALSKAIHKRR</sequence>
<protein>
    <submittedName>
        <fullName evidence="2">ECF transporter S component</fullName>
    </submittedName>
</protein>
<keyword evidence="1" id="KW-1133">Transmembrane helix</keyword>
<organism evidence="2 3">
    <name type="scientific">Anaerotignum lactatifermentans</name>
    <dbReference type="NCBI Taxonomy" id="160404"/>
    <lineage>
        <taxon>Bacteria</taxon>
        <taxon>Bacillati</taxon>
        <taxon>Bacillota</taxon>
        <taxon>Clostridia</taxon>
        <taxon>Lachnospirales</taxon>
        <taxon>Anaerotignaceae</taxon>
        <taxon>Anaerotignum</taxon>
    </lineage>
</organism>
<proteinExistence type="predicted"/>
<feature type="transmembrane region" description="Helical" evidence="1">
    <location>
        <begin position="80"/>
        <end position="102"/>
    </location>
</feature>
<dbReference type="Pfam" id="PF12822">
    <property type="entry name" value="ECF_trnsprt"/>
    <property type="match status" value="1"/>
</dbReference>